<keyword evidence="3 6" id="KW-0812">Transmembrane</keyword>
<dbReference type="GO" id="GO:0005384">
    <property type="term" value="F:manganese ion transmembrane transporter activity"/>
    <property type="evidence" value="ECO:0007669"/>
    <property type="project" value="TreeGrafter"/>
</dbReference>
<feature type="transmembrane region" description="Helical" evidence="6">
    <location>
        <begin position="260"/>
        <end position="282"/>
    </location>
</feature>
<feature type="transmembrane region" description="Helical" evidence="6">
    <location>
        <begin position="213"/>
        <end position="232"/>
    </location>
</feature>
<dbReference type="GO" id="GO:0005886">
    <property type="term" value="C:plasma membrane"/>
    <property type="evidence" value="ECO:0007669"/>
    <property type="project" value="UniProtKB-SubCell"/>
</dbReference>
<dbReference type="PANTHER" id="PTHR11706">
    <property type="entry name" value="SOLUTE CARRIER PROTEIN FAMILY 11 MEMBER"/>
    <property type="match status" value="1"/>
</dbReference>
<dbReference type="InterPro" id="IPR001046">
    <property type="entry name" value="NRAMP_fam"/>
</dbReference>
<gene>
    <name evidence="6 7" type="primary">mntH</name>
    <name evidence="7" type="ORF">GCM10008957_41330</name>
</gene>
<reference evidence="7" key="2">
    <citation type="submission" date="2020-09" db="EMBL/GenBank/DDBJ databases">
        <authorList>
            <person name="Sun Q."/>
            <person name="Ohkuma M."/>
        </authorList>
    </citation>
    <scope>NUCLEOTIDE SEQUENCE</scope>
    <source>
        <strain evidence="7">JCM 31311</strain>
    </source>
</reference>
<dbReference type="RefSeq" id="WP_308425824.1">
    <property type="nucleotide sequence ID" value="NZ_BMQL01000035.1"/>
</dbReference>
<evidence type="ECO:0000313" key="8">
    <source>
        <dbReference type="Proteomes" id="UP000603865"/>
    </source>
</evidence>
<keyword evidence="2 6" id="KW-0813">Transport</keyword>
<keyword evidence="6" id="KW-0406">Ion transport</keyword>
<dbReference type="Pfam" id="PF01566">
    <property type="entry name" value="Nramp"/>
    <property type="match status" value="1"/>
</dbReference>
<dbReference type="GO" id="GO:0046872">
    <property type="term" value="F:metal ion binding"/>
    <property type="evidence" value="ECO:0007669"/>
    <property type="project" value="UniProtKB-UniRule"/>
</dbReference>
<sequence>MSRAERVPPPGLSLDERMNVRAAEVLQGRSPRRGLARLTPFLGPAFIASVAYMDPGNFATNIQGGAQFGYLLLWVILGASLMAMLIQHLSATLGIATGRNLPELIRERWPKVAWPYWVQAELVAMATDLAEFLGAALAFQLLFHIPLIWGAVLTAIATFSLLTLQKRGFRPMELAIAGFVGVIAVAYMVQLVKSHPGLDALGGFIPHFAGRDSLYLAVGIIGATVMPHVIYLHSALTQNRIQVDTDAHKQQVARMSRTDLLIAMGLAALINMAMLAAAAASFHASGKTNIVDLTQAYQTLTPLLGDGAAVAFGLALLASGLSSSAVGTMAGQVVMQGFIRRGIPIWLRRSITMLPAFAVILAGLDPTKTLILSQVILSFGIPFALVPLLLFTARRELMGVLTTSRPVQLIGWMIASLIIGLNVYLLVGVFVN</sequence>
<keyword evidence="4 6" id="KW-1133">Transmembrane helix</keyword>
<organism evidence="7 8">
    <name type="scientific">Deinococcus ruber</name>
    <dbReference type="NCBI Taxonomy" id="1848197"/>
    <lineage>
        <taxon>Bacteria</taxon>
        <taxon>Thermotogati</taxon>
        <taxon>Deinococcota</taxon>
        <taxon>Deinococci</taxon>
        <taxon>Deinococcales</taxon>
        <taxon>Deinococcaceae</taxon>
        <taxon>Deinococcus</taxon>
    </lineage>
</organism>
<comment type="caution">
    <text evidence="7">The sequence shown here is derived from an EMBL/GenBank/DDBJ whole genome shotgun (WGS) entry which is preliminary data.</text>
</comment>
<feature type="transmembrane region" description="Helical" evidence="6">
    <location>
        <begin position="73"/>
        <end position="96"/>
    </location>
</feature>
<comment type="function">
    <text evidence="6">H(+)-stimulated, divalent metal cation uptake system.</text>
</comment>
<dbReference type="NCBIfam" id="NF037982">
    <property type="entry name" value="Nramp_1"/>
    <property type="match status" value="1"/>
</dbReference>
<evidence type="ECO:0000256" key="5">
    <source>
        <dbReference type="ARBA" id="ARBA00023136"/>
    </source>
</evidence>
<feature type="transmembrane region" description="Helical" evidence="6">
    <location>
        <begin position="174"/>
        <end position="193"/>
    </location>
</feature>
<evidence type="ECO:0000256" key="3">
    <source>
        <dbReference type="ARBA" id="ARBA00022692"/>
    </source>
</evidence>
<reference evidence="7" key="1">
    <citation type="journal article" date="2014" name="Int. J. Syst. Evol. Microbiol.">
        <title>Complete genome sequence of Corynebacterium casei LMG S-19264T (=DSM 44701T), isolated from a smear-ripened cheese.</title>
        <authorList>
            <consortium name="US DOE Joint Genome Institute (JGI-PGF)"/>
            <person name="Walter F."/>
            <person name="Albersmeier A."/>
            <person name="Kalinowski J."/>
            <person name="Ruckert C."/>
        </authorList>
    </citation>
    <scope>NUCLEOTIDE SEQUENCE</scope>
    <source>
        <strain evidence="7">JCM 31311</strain>
    </source>
</reference>
<evidence type="ECO:0000313" key="7">
    <source>
        <dbReference type="EMBL" id="GGR25423.1"/>
    </source>
</evidence>
<feature type="transmembrane region" description="Helical" evidence="6">
    <location>
        <begin position="412"/>
        <end position="431"/>
    </location>
</feature>
<dbReference type="NCBIfam" id="TIGR01197">
    <property type="entry name" value="nramp"/>
    <property type="match status" value="1"/>
</dbReference>
<dbReference type="AlphaFoldDB" id="A0A918CJ06"/>
<proteinExistence type="inferred from homology"/>
<feature type="transmembrane region" description="Helical" evidence="6">
    <location>
        <begin position="309"/>
        <end position="334"/>
    </location>
</feature>
<dbReference type="HAMAP" id="MF_00221">
    <property type="entry name" value="NRAMP"/>
    <property type="match status" value="1"/>
</dbReference>
<dbReference type="NCBIfam" id="NF001923">
    <property type="entry name" value="PRK00701.1"/>
    <property type="match status" value="1"/>
</dbReference>
<evidence type="ECO:0000256" key="4">
    <source>
        <dbReference type="ARBA" id="ARBA00022989"/>
    </source>
</evidence>
<keyword evidence="8" id="KW-1185">Reference proteome</keyword>
<accession>A0A918CJ06</accession>
<protein>
    <recommendedName>
        <fullName evidence="6">Divalent metal cation transporter MntH</fullName>
    </recommendedName>
</protein>
<name>A0A918CJ06_9DEIO</name>
<dbReference type="Proteomes" id="UP000603865">
    <property type="component" value="Unassembled WGS sequence"/>
</dbReference>
<evidence type="ECO:0000256" key="1">
    <source>
        <dbReference type="ARBA" id="ARBA00004141"/>
    </source>
</evidence>
<feature type="transmembrane region" description="Helical" evidence="6">
    <location>
        <begin position="346"/>
        <end position="364"/>
    </location>
</feature>
<dbReference type="EMBL" id="BMQL01000035">
    <property type="protein sequence ID" value="GGR25423.1"/>
    <property type="molecule type" value="Genomic_DNA"/>
</dbReference>
<keyword evidence="6" id="KW-1003">Cell membrane</keyword>
<dbReference type="GO" id="GO:0034755">
    <property type="term" value="P:iron ion transmembrane transport"/>
    <property type="evidence" value="ECO:0007669"/>
    <property type="project" value="TreeGrafter"/>
</dbReference>
<dbReference type="PRINTS" id="PR00447">
    <property type="entry name" value="NATRESASSCMP"/>
</dbReference>
<keyword evidence="5 6" id="KW-0472">Membrane</keyword>
<evidence type="ECO:0000256" key="2">
    <source>
        <dbReference type="ARBA" id="ARBA00022448"/>
    </source>
</evidence>
<dbReference type="GO" id="GO:0015086">
    <property type="term" value="F:cadmium ion transmembrane transporter activity"/>
    <property type="evidence" value="ECO:0007669"/>
    <property type="project" value="TreeGrafter"/>
</dbReference>
<feature type="transmembrane region" description="Helical" evidence="6">
    <location>
        <begin position="370"/>
        <end position="391"/>
    </location>
</feature>
<comment type="similarity">
    <text evidence="6">Belongs to the NRAMP family.</text>
</comment>
<dbReference type="GO" id="GO:0015293">
    <property type="term" value="F:symporter activity"/>
    <property type="evidence" value="ECO:0007669"/>
    <property type="project" value="UniProtKB-UniRule"/>
</dbReference>
<dbReference type="PANTHER" id="PTHR11706:SF33">
    <property type="entry name" value="NATURAL RESISTANCE-ASSOCIATED MACROPHAGE PROTEIN 2"/>
    <property type="match status" value="1"/>
</dbReference>
<keyword evidence="6" id="KW-0769">Symport</keyword>
<feature type="transmembrane region" description="Helical" evidence="6">
    <location>
        <begin position="143"/>
        <end position="162"/>
    </location>
</feature>
<evidence type="ECO:0000256" key="6">
    <source>
        <dbReference type="HAMAP-Rule" id="MF_00221"/>
    </source>
</evidence>
<comment type="subcellular location">
    <subcellularLocation>
        <location evidence="6">Cell membrane</location>
        <topology evidence="6">Multi-pass membrane protein</topology>
    </subcellularLocation>
    <subcellularLocation>
        <location evidence="1">Membrane</location>
        <topology evidence="1">Multi-pass membrane protein</topology>
    </subcellularLocation>
</comment>